<name>X6N866_RETFI</name>
<accession>X6N866</accession>
<feature type="non-terminal residue" evidence="2">
    <location>
        <position position="1"/>
    </location>
</feature>
<evidence type="ECO:0000313" key="2">
    <source>
        <dbReference type="EMBL" id="ETO21492.1"/>
    </source>
</evidence>
<protein>
    <submittedName>
        <fullName evidence="2">Uncharacterized protein</fullName>
    </submittedName>
</protein>
<dbReference type="AlphaFoldDB" id="X6N866"/>
<evidence type="ECO:0000313" key="3">
    <source>
        <dbReference type="Proteomes" id="UP000023152"/>
    </source>
</evidence>
<keyword evidence="1" id="KW-0812">Transmembrane</keyword>
<keyword evidence="1" id="KW-1133">Transmembrane helix</keyword>
<sequence>NKPLLARALDNKDYRSSLIVIRDLQGYEKIDWSYTFSEDKNNTYLHQIFKKWGDDVGIVKQLVSNIPKDIVIQQLNTKNQVALYDLAFLLFFFLMMNHLFQSSFLTIKKLFF</sequence>
<gene>
    <name evidence="2" type="ORF">RFI_15710</name>
</gene>
<reference evidence="2 3" key="1">
    <citation type="journal article" date="2013" name="Curr. Biol.">
        <title>The Genome of the Foraminiferan Reticulomyxa filosa.</title>
        <authorList>
            <person name="Glockner G."/>
            <person name="Hulsmann N."/>
            <person name="Schleicher M."/>
            <person name="Noegel A.A."/>
            <person name="Eichinger L."/>
            <person name="Gallinger C."/>
            <person name="Pawlowski J."/>
            <person name="Sierra R."/>
            <person name="Euteneuer U."/>
            <person name="Pillet L."/>
            <person name="Moustafa A."/>
            <person name="Platzer M."/>
            <person name="Groth M."/>
            <person name="Szafranski K."/>
            <person name="Schliwa M."/>
        </authorList>
    </citation>
    <scope>NUCLEOTIDE SEQUENCE [LARGE SCALE GENOMIC DNA]</scope>
</reference>
<feature type="transmembrane region" description="Helical" evidence="1">
    <location>
        <begin position="81"/>
        <end position="100"/>
    </location>
</feature>
<dbReference type="EMBL" id="ASPP01011569">
    <property type="protein sequence ID" value="ETO21492.1"/>
    <property type="molecule type" value="Genomic_DNA"/>
</dbReference>
<proteinExistence type="predicted"/>
<comment type="caution">
    <text evidence="2">The sequence shown here is derived from an EMBL/GenBank/DDBJ whole genome shotgun (WGS) entry which is preliminary data.</text>
</comment>
<dbReference type="Proteomes" id="UP000023152">
    <property type="component" value="Unassembled WGS sequence"/>
</dbReference>
<evidence type="ECO:0000256" key="1">
    <source>
        <dbReference type="SAM" id="Phobius"/>
    </source>
</evidence>
<keyword evidence="1" id="KW-0472">Membrane</keyword>
<organism evidence="2 3">
    <name type="scientific">Reticulomyxa filosa</name>
    <dbReference type="NCBI Taxonomy" id="46433"/>
    <lineage>
        <taxon>Eukaryota</taxon>
        <taxon>Sar</taxon>
        <taxon>Rhizaria</taxon>
        <taxon>Retaria</taxon>
        <taxon>Foraminifera</taxon>
        <taxon>Monothalamids</taxon>
        <taxon>Reticulomyxidae</taxon>
        <taxon>Reticulomyxa</taxon>
    </lineage>
</organism>
<keyword evidence="3" id="KW-1185">Reference proteome</keyword>